<accession>A0ABS2G6G0</accession>
<evidence type="ECO:0000313" key="2">
    <source>
        <dbReference type="EMBL" id="MBM6877046.1"/>
    </source>
</evidence>
<reference evidence="2 3" key="1">
    <citation type="journal article" date="2021" name="Sci. Rep.">
        <title>The distribution of antibiotic resistance genes in chicken gut microbiota commensals.</title>
        <authorList>
            <person name="Juricova H."/>
            <person name="Matiasovicova J."/>
            <person name="Kubasova T."/>
            <person name="Cejkova D."/>
            <person name="Rychlik I."/>
        </authorList>
    </citation>
    <scope>NUCLEOTIDE SEQUENCE [LARGE SCALE GENOMIC DNA]</scope>
    <source>
        <strain evidence="2 3">An431b</strain>
    </source>
</reference>
<keyword evidence="1" id="KW-0732">Signal</keyword>
<comment type="caution">
    <text evidence="2">The sequence shown here is derived from an EMBL/GenBank/DDBJ whole genome shotgun (WGS) entry which is preliminary data.</text>
</comment>
<protein>
    <recommendedName>
        <fullName evidence="4">DUF4825 domain-containing protein</fullName>
    </recommendedName>
</protein>
<evidence type="ECO:0008006" key="4">
    <source>
        <dbReference type="Google" id="ProtNLM"/>
    </source>
</evidence>
<dbReference type="Proteomes" id="UP000729290">
    <property type="component" value="Unassembled WGS sequence"/>
</dbReference>
<dbReference type="RefSeq" id="WP_205132965.1">
    <property type="nucleotide sequence ID" value="NZ_JACSNT010000003.1"/>
</dbReference>
<sequence>MKRAGRWHTAGIAMVMMLSMGGCGMAEESADSGAEVTLRTQLQKGADTFEISFRAPEEVLPYIEVTPFTQDVSGAGLTLVSEEEQGSLGYLVLYGEEAYDRMKQEDVPLEEELLRDKEEGVVLAYGGTQDAVFEQDTTEAKLVQVFQKEIENIKSSFQMEKVSTLPQEPNLETVLQLGERRYALSLAVPENLAEYMDFGALCRDDAAVTVRMEHFGQEGNVGLFVIYDAAEYDKLKEESLPLETELFRLEEEGIVLAFSGIQDSVFEPGTEEARMVLQYQEALEEILDTAKLERTT</sequence>
<dbReference type="PROSITE" id="PS51257">
    <property type="entry name" value="PROKAR_LIPOPROTEIN"/>
    <property type="match status" value="1"/>
</dbReference>
<proteinExistence type="predicted"/>
<feature type="signal peptide" evidence="1">
    <location>
        <begin position="1"/>
        <end position="26"/>
    </location>
</feature>
<keyword evidence="3" id="KW-1185">Reference proteome</keyword>
<dbReference type="EMBL" id="JACSNV010000003">
    <property type="protein sequence ID" value="MBM6877046.1"/>
    <property type="molecule type" value="Genomic_DNA"/>
</dbReference>
<organism evidence="2 3">
    <name type="scientific">Anaerotignum lactatifermentans</name>
    <dbReference type="NCBI Taxonomy" id="160404"/>
    <lineage>
        <taxon>Bacteria</taxon>
        <taxon>Bacillati</taxon>
        <taxon>Bacillota</taxon>
        <taxon>Clostridia</taxon>
        <taxon>Lachnospirales</taxon>
        <taxon>Anaerotignaceae</taxon>
        <taxon>Anaerotignum</taxon>
    </lineage>
</organism>
<gene>
    <name evidence="2" type="ORF">H9X83_02575</name>
</gene>
<feature type="chain" id="PRO_5045088146" description="DUF4825 domain-containing protein" evidence="1">
    <location>
        <begin position="27"/>
        <end position="296"/>
    </location>
</feature>
<evidence type="ECO:0000313" key="3">
    <source>
        <dbReference type="Proteomes" id="UP000729290"/>
    </source>
</evidence>
<evidence type="ECO:0000256" key="1">
    <source>
        <dbReference type="SAM" id="SignalP"/>
    </source>
</evidence>
<name>A0ABS2G6G0_9FIRM</name>